<sequence>MMMVVLEGFEYPRLVSLPAGSKSSRAVLANKDGHIFPRSAVQCCVGGKPPIRFCSLSHKERTSCQLDLEFEETEDVVFMAKGTAGVYLSGYFLKPTSCNTTTISATTNNAQSIVVHEKEDIVKIDNDDSGGFKPQAMSVIAVDHGDPQACPTATELVRDADALDKQSGGINKELADVDNVDMCRSNKHMDGGNDAFLQQHANDEKEIEAVLAMVESDDRCVKESVHPKCNSEVPKADKGLGTDEELAVVKKMDRHICDNHVNGGNETFLQEHVTDENIGGAGLLTGTVSDDKCMKESVQKRCTSEVPKADIGLGDTPISELKKHSDGLDEELAGAENVDANVRHNHIGCNNEAILKDRITDGDNIGTGFMIDMSCRFIDESFETGNPLPPNYLLNINQDLVIHHLDGNGYARRHNSLSVSPRENFKKVNVGEENPDKLDLVQPNDALGSHSKLDDEGSHASAGIRSTRSHSKPKKEKKRNYDLDDGISKQASSQEHEFIFKEREKEIAKERAKEKDKAHDKKYGDGNKEKMQVGDPKDGDLSRNSSTNLNEVGTEDGAAEHREKTVIETDTFGDKSNSLLGDCIGRKRKQNEQPADCTDFSEKKEMEESEFTLHCNMLNKLHSLYRKPYHQISGDSCSEIAMDSVEAGRTDSEKDDNRRKEMRSKKRADRVERLHADAGNVQSSLEKLTKERNKKSHTFGDDKQPAKKRINEESKVVRDEAVVGSAKKKHKKVDVENVKGDADDGSEKGSISSYNQSHDVLLSSTVLEKPHVKVVKKRKKKVKTKVEESQKVSYSTKDKQHQAMCDRNTGDNDDVRHELGESQDFDHQAVTSKKELQASGTLRKRKVHTGSPREIVCCLPAASRPMSKLLTVTLPESGHTFDDDEQPAKKRINEESKVVREEAVVGSAKKKHKKVDVENVKGGGAEVSDMTVKELIEDTKSRVGGSNAGKHRHKEFVAEKIELISSYNQSDDVLLPSTVLKKLNGKDRKKKKKMVKTKVEESQKVACSTKEKQHQAMCDRNTGDNDVRHELGESQDFDHQAVTLKKELQASDILGKHKVHTGSSREIVCCLPAASSPMSKLLTGLSFSHFAQTLLDSTRRRFSSFVGLMKLKSEQLLLIFLQRGS</sequence>
<evidence type="ECO:0000256" key="2">
    <source>
        <dbReference type="ARBA" id="ARBA00013194"/>
    </source>
</evidence>
<dbReference type="EMBL" id="JAVXUO010001276">
    <property type="protein sequence ID" value="KAK2984024.1"/>
    <property type="molecule type" value="Genomic_DNA"/>
</dbReference>
<feature type="compositionally biased region" description="Basic residues" evidence="5">
    <location>
        <begin position="467"/>
        <end position="478"/>
    </location>
</feature>
<evidence type="ECO:0000313" key="8">
    <source>
        <dbReference type="Proteomes" id="UP001187471"/>
    </source>
</evidence>
<name>A0AA88REW0_9ASTE</name>
<evidence type="ECO:0000256" key="4">
    <source>
        <dbReference type="ARBA" id="ARBA00023235"/>
    </source>
</evidence>
<proteinExistence type="predicted"/>
<evidence type="ECO:0000256" key="3">
    <source>
        <dbReference type="ARBA" id="ARBA00023110"/>
    </source>
</evidence>
<dbReference type="GO" id="GO:0003755">
    <property type="term" value="F:peptidyl-prolyl cis-trans isomerase activity"/>
    <property type="evidence" value="ECO:0007669"/>
    <property type="project" value="UniProtKB-KW"/>
</dbReference>
<dbReference type="Gene3D" id="2.60.120.340">
    <property type="entry name" value="Nucleoplasmin core domain"/>
    <property type="match status" value="1"/>
</dbReference>
<feature type="region of interest" description="Disordered" evidence="5">
    <location>
        <begin position="776"/>
        <end position="812"/>
    </location>
</feature>
<dbReference type="Proteomes" id="UP001187471">
    <property type="component" value="Unassembled WGS sequence"/>
</dbReference>
<keyword evidence="4" id="KW-0413">Isomerase</keyword>
<feature type="compositionally biased region" description="Basic and acidic residues" evidence="5">
    <location>
        <begin position="646"/>
        <end position="659"/>
    </location>
</feature>
<dbReference type="InterPro" id="IPR041232">
    <property type="entry name" value="NPL"/>
</dbReference>
<feature type="compositionally biased region" description="Basic and acidic residues" evidence="5">
    <location>
        <begin position="494"/>
        <end position="541"/>
    </location>
</feature>
<evidence type="ECO:0000259" key="6">
    <source>
        <dbReference type="Pfam" id="PF17800"/>
    </source>
</evidence>
<comment type="caution">
    <text evidence="7">The sequence shown here is derived from an EMBL/GenBank/DDBJ whole genome shotgun (WGS) entry which is preliminary data.</text>
</comment>
<comment type="catalytic activity">
    <reaction evidence="1">
        <text>[protein]-peptidylproline (omega=180) = [protein]-peptidylproline (omega=0)</text>
        <dbReference type="Rhea" id="RHEA:16237"/>
        <dbReference type="Rhea" id="RHEA-COMP:10747"/>
        <dbReference type="Rhea" id="RHEA-COMP:10748"/>
        <dbReference type="ChEBI" id="CHEBI:83833"/>
        <dbReference type="ChEBI" id="CHEBI:83834"/>
        <dbReference type="EC" id="5.2.1.8"/>
    </reaction>
</comment>
<dbReference type="AlphaFoldDB" id="A0AA88REW0"/>
<feature type="region of interest" description="Disordered" evidence="5">
    <location>
        <begin position="826"/>
        <end position="847"/>
    </location>
</feature>
<dbReference type="PANTHER" id="PTHR43811:SF48">
    <property type="entry name" value="PEPTIDYL-PROLYL CIS-TRANS ISOMERASE FKBP43"/>
    <property type="match status" value="1"/>
</dbReference>
<feature type="compositionally biased region" description="Polar residues" evidence="5">
    <location>
        <begin position="542"/>
        <end position="551"/>
    </location>
</feature>
<feature type="region of interest" description="Disordered" evidence="5">
    <location>
        <begin position="645"/>
        <end position="734"/>
    </location>
</feature>
<dbReference type="EC" id="5.2.1.8" evidence="2"/>
<feature type="compositionally biased region" description="Basic and acidic residues" evidence="5">
    <location>
        <begin position="826"/>
        <end position="836"/>
    </location>
</feature>
<feature type="region of interest" description="Disordered" evidence="5">
    <location>
        <begin position="432"/>
        <end position="560"/>
    </location>
</feature>
<gene>
    <name evidence="7" type="ORF">RJ640_003153</name>
</gene>
<feature type="compositionally biased region" description="Basic and acidic residues" evidence="5">
    <location>
        <begin position="784"/>
        <end position="801"/>
    </location>
</feature>
<keyword evidence="3" id="KW-0697">Rotamase</keyword>
<evidence type="ECO:0000313" key="7">
    <source>
        <dbReference type="EMBL" id="KAK2984024.1"/>
    </source>
</evidence>
<organism evidence="7 8">
    <name type="scientific">Escallonia rubra</name>
    <dbReference type="NCBI Taxonomy" id="112253"/>
    <lineage>
        <taxon>Eukaryota</taxon>
        <taxon>Viridiplantae</taxon>
        <taxon>Streptophyta</taxon>
        <taxon>Embryophyta</taxon>
        <taxon>Tracheophyta</taxon>
        <taxon>Spermatophyta</taxon>
        <taxon>Magnoliopsida</taxon>
        <taxon>eudicotyledons</taxon>
        <taxon>Gunneridae</taxon>
        <taxon>Pentapetalae</taxon>
        <taxon>asterids</taxon>
        <taxon>campanulids</taxon>
        <taxon>Escalloniales</taxon>
        <taxon>Escalloniaceae</taxon>
        <taxon>Escallonia</taxon>
    </lineage>
</organism>
<accession>A0AA88REW0</accession>
<feature type="domain" description="Nucleoplasmin-like" evidence="6">
    <location>
        <begin position="37"/>
        <end position="92"/>
    </location>
</feature>
<reference evidence="7" key="1">
    <citation type="submission" date="2022-12" db="EMBL/GenBank/DDBJ databases">
        <title>Draft genome assemblies for two species of Escallonia (Escalloniales).</title>
        <authorList>
            <person name="Chanderbali A."/>
            <person name="Dervinis C."/>
            <person name="Anghel I."/>
            <person name="Soltis D."/>
            <person name="Soltis P."/>
            <person name="Zapata F."/>
        </authorList>
    </citation>
    <scope>NUCLEOTIDE SEQUENCE</scope>
    <source>
        <strain evidence="7">UCBG92.1500</strain>
        <tissue evidence="7">Leaf</tissue>
    </source>
</reference>
<evidence type="ECO:0000256" key="5">
    <source>
        <dbReference type="SAM" id="MobiDB-lite"/>
    </source>
</evidence>
<protein>
    <recommendedName>
        <fullName evidence="2">peptidylprolyl isomerase</fullName>
        <ecNumber evidence="2">5.2.1.8</ecNumber>
    </recommendedName>
</protein>
<keyword evidence="8" id="KW-1185">Reference proteome</keyword>
<feature type="compositionally biased region" description="Basic and acidic residues" evidence="5">
    <location>
        <begin position="698"/>
        <end position="721"/>
    </location>
</feature>
<dbReference type="Pfam" id="PF17800">
    <property type="entry name" value="NPL"/>
    <property type="match status" value="1"/>
</dbReference>
<dbReference type="PANTHER" id="PTHR43811">
    <property type="entry name" value="FKBP-TYPE PEPTIDYL-PROLYL CIS-TRANS ISOMERASE FKPA"/>
    <property type="match status" value="1"/>
</dbReference>
<evidence type="ECO:0000256" key="1">
    <source>
        <dbReference type="ARBA" id="ARBA00000971"/>
    </source>
</evidence>